<dbReference type="InterPro" id="IPR049996">
    <property type="entry name" value="Slr7037-like"/>
</dbReference>
<keyword evidence="1" id="KW-0614">Plasmid</keyword>
<dbReference type="Proteomes" id="UP000010366">
    <property type="component" value="Plasmid pCHA6605.01"/>
</dbReference>
<reference evidence="1 2" key="1">
    <citation type="submission" date="2012-05" db="EMBL/GenBank/DDBJ databases">
        <title>Noncontiguous Finished plasmid 1 of genome of Chamaesiphon sp. PCC 6605.</title>
        <authorList>
            <consortium name="US DOE Joint Genome Institute"/>
            <person name="Gugger M."/>
            <person name="Coursin T."/>
            <person name="Rippka R."/>
            <person name="Tandeau De Marsac N."/>
            <person name="Huntemann M."/>
            <person name="Wei C.-L."/>
            <person name="Han J."/>
            <person name="Detter J.C."/>
            <person name="Han C."/>
            <person name="Tapia R."/>
            <person name="Chen A."/>
            <person name="Kyrpides N."/>
            <person name="Mavromatis K."/>
            <person name="Markowitz V."/>
            <person name="Szeto E."/>
            <person name="Ivanova N."/>
            <person name="Pagani I."/>
            <person name="Pati A."/>
            <person name="Goodwin L."/>
            <person name="Nordberg H.P."/>
            <person name="Cantor M.N."/>
            <person name="Hua S.X."/>
            <person name="Woyke T."/>
            <person name="Kerfeld C.A."/>
        </authorList>
    </citation>
    <scope>NUCLEOTIDE SEQUENCE [LARGE SCALE GENOMIC DNA]</scope>
    <source>
        <strain evidence="2">ATCC 27169 / PCC 6605</strain>
        <plasmid evidence="2">Plasmid pCHA6605.01</plasmid>
    </source>
</reference>
<protein>
    <recommendedName>
        <fullName evidence="3">Replication origin-binding protein domain-containing protein</fullName>
    </recommendedName>
</protein>
<sequence length="1290" mass="146257">MKKYIANLVNRSKFNAYRGLGNTCPICASSSGKCKWQPYELSAKNGKITPTIKTLCMTGAGGYGNPDYHYFNDTRDGQWGVYIPLVDWNEHRSEDRQATPAERAEWVKTQRLKQQALLEAENQRRAESLPTDERDIAARAILAQLSLNEIDRKDLIRRGFTAQQIREIGFKSVEKFQRLKEAVNPRFPGVNIQGNRLNNGYIGGILIPIYTITGEIVAFQIRNREQSKSRYRWLSSTWEKSRENGPVPNLPNGEIPLTFSYPQLLGVIPVIRSIGLAEGTGAKPNLAAIEMGQQVIGAAGGQFLSAPEQLKDALLRWRASVIDLYLDGEDIYKPQVIRRWLNLYHQLLEWGYKPRLMWSGQDIDELEDLSLTRKIDLDELEQLSGGKLPPPPPPIVPLARKLYQKSKHFSNNQTQCNRFLQWEIPNTGLENTLVGIKSALGTGKTEVLKALGAWARERGLELIFIGYRNNLLRQTCDRIPDLYHVGDEDKVFLDSDYHKAICHHSAGLIDPAQMENKIVILDECVSDLSDMLTSKLTAGRRKDGTDSRQVRLAHIEELIKHSHGVVALDAYLSDTELDFLRKLRQFDFVHKLENTYRNQMNVRMVNQKSTLTRAILDDALAGANLLITATTQKHCENLEKSLIRIGIPNTNICRIDGTTDRDDTVGLFFRNPKAYLEEHRPQIVILSPTAESGISIDLAGYFRTHYHFHLGNLGILSGLQFLGRYRDFSAPRVIYCERQGRIGDGNSSSYAKWVKDEFDRQVHEDMDLVFMLLDKGAADEAMKILTNYAQKEDLWLKLAHQYKANLNEEMKHLRELFVEAMVADGYTVSIDPEDVDGCDDTDDLMGRVEVERRVVQSRRIYDAPDITRLEYEAIRNNPSANELDRVLASKYYLTQQQLPGIMETESYCAELIQMLKYNHPALVKQLETYHYLLHPERAELNHLAAWLPVAETGSVWLPDQLSRSSLALVKVGRELGLAGLIETIFSGQQIGSIIERVISSKRYQSSLKVNINPEKPPESIKLFRRILKIFGFKLVKLGDDQFKLDAVADSILAFKGAPKYELLTPELSQKVLQLAGKQLHKNDIEVETLGMEMEALGMHDGRGRMRLVAGSARYLGLSVVTHRHRTLDPQGKKVVTRTYSFGATEDPISGGIKNSQIYPGTQPVHVKHIYECITKRLEQLAIDRQGRVQDWQNLQTFIPEELSSAIHIDDFASIEIINLPEGRSGSAEFSLENLRSVAQTLLHIGQMEMPELESCLNEYLAVTNPEVALIAMSMVESKYPQVFDRLNRSR</sequence>
<geneLocation type="plasmid" evidence="1 2">
    <name>pCHA6605.01</name>
</geneLocation>
<accession>K9URA0</accession>
<proteinExistence type="predicted"/>
<evidence type="ECO:0000313" key="1">
    <source>
        <dbReference type="EMBL" id="AFY97208.1"/>
    </source>
</evidence>
<evidence type="ECO:0008006" key="3">
    <source>
        <dbReference type="Google" id="ProtNLM"/>
    </source>
</evidence>
<gene>
    <name evidence="1" type="ORF">Cha6605_6389</name>
</gene>
<keyword evidence="2" id="KW-1185">Reference proteome</keyword>
<dbReference type="EMBL" id="CP003601">
    <property type="protein sequence ID" value="AFY97208.1"/>
    <property type="molecule type" value="Genomic_DNA"/>
</dbReference>
<dbReference type="RefSeq" id="WP_015329091.1">
    <property type="nucleotide sequence ID" value="NC_020053.1"/>
</dbReference>
<dbReference type="NCBIfam" id="NF042913">
    <property type="entry name" value="CyRepA1"/>
    <property type="match status" value="1"/>
</dbReference>
<dbReference type="InterPro" id="IPR027417">
    <property type="entry name" value="P-loop_NTPase"/>
</dbReference>
<dbReference type="SUPFAM" id="SSF52540">
    <property type="entry name" value="P-loop containing nucleoside triphosphate hydrolases"/>
    <property type="match status" value="1"/>
</dbReference>
<dbReference type="OrthoDB" id="473036at2"/>
<dbReference type="eggNOG" id="COG1061">
    <property type="taxonomic scope" value="Bacteria"/>
</dbReference>
<dbReference type="HOGENOM" id="CLU_265972_0_0_3"/>
<name>K9URA0_CHAP6</name>
<dbReference type="KEGG" id="cmp:Cha6605_6389"/>
<organism evidence="1 2">
    <name type="scientific">Chamaesiphon minutus (strain ATCC 27169 / PCC 6605)</name>
    <dbReference type="NCBI Taxonomy" id="1173020"/>
    <lineage>
        <taxon>Bacteria</taxon>
        <taxon>Bacillati</taxon>
        <taxon>Cyanobacteriota</taxon>
        <taxon>Cyanophyceae</taxon>
        <taxon>Gomontiellales</taxon>
        <taxon>Chamaesiphonaceae</taxon>
        <taxon>Chamaesiphon</taxon>
    </lineage>
</organism>
<evidence type="ECO:0000313" key="2">
    <source>
        <dbReference type="Proteomes" id="UP000010366"/>
    </source>
</evidence>